<evidence type="ECO:0000313" key="4">
    <source>
        <dbReference type="Proteomes" id="UP000254116"/>
    </source>
</evidence>
<dbReference type="EC" id="3.5.1.-" evidence="2"/>
<keyword evidence="2" id="KW-0378">Hydrolase</keyword>
<evidence type="ECO:0000313" key="3">
    <source>
        <dbReference type="EMBL" id="SUL36994.1"/>
    </source>
</evidence>
<dbReference type="SUPFAM" id="SSF52499">
    <property type="entry name" value="Isochorismatase-like hydrolases"/>
    <property type="match status" value="1"/>
</dbReference>
<dbReference type="PANTHER" id="PTHR47044">
    <property type="entry name" value="OS02G0276400 PROTEIN"/>
    <property type="match status" value="1"/>
</dbReference>
<dbReference type="GO" id="GO:0008936">
    <property type="term" value="F:nicotinamidase activity"/>
    <property type="evidence" value="ECO:0007669"/>
    <property type="project" value="UniProtKB-EC"/>
</dbReference>
<dbReference type="Pfam" id="PF00857">
    <property type="entry name" value="Isochorismatase"/>
    <property type="match status" value="1"/>
</dbReference>
<dbReference type="EC" id="3.5.1.19" evidence="2"/>
<gene>
    <name evidence="2" type="primary">rutB</name>
    <name evidence="3" type="ORF">NCTC10702_03101</name>
    <name evidence="2" type="ORF">NCTC5664_02025</name>
</gene>
<dbReference type="InterPro" id="IPR000868">
    <property type="entry name" value="Isochorismatase-like_dom"/>
</dbReference>
<dbReference type="CDD" id="cd00431">
    <property type="entry name" value="cysteine_hydrolases"/>
    <property type="match status" value="1"/>
</dbReference>
<accession>A0A380DUX4</accession>
<proteinExistence type="predicted"/>
<dbReference type="EMBL" id="UHBY01000003">
    <property type="protein sequence ID" value="SUL36994.1"/>
    <property type="molecule type" value="Genomic_DNA"/>
</dbReference>
<organism evidence="2 5">
    <name type="scientific">Staphylococcus aureus</name>
    <dbReference type="NCBI Taxonomy" id="1280"/>
    <lineage>
        <taxon>Bacteria</taxon>
        <taxon>Bacillati</taxon>
        <taxon>Bacillota</taxon>
        <taxon>Bacilli</taxon>
        <taxon>Bacillales</taxon>
        <taxon>Staphylococcaceae</taxon>
        <taxon>Staphylococcus</taxon>
    </lineage>
</organism>
<dbReference type="AlphaFoldDB" id="A0A380DUX4"/>
<evidence type="ECO:0000313" key="2">
    <source>
        <dbReference type="EMBL" id="SUK51351.1"/>
    </source>
</evidence>
<evidence type="ECO:0000313" key="5">
    <source>
        <dbReference type="Proteomes" id="UP000254502"/>
    </source>
</evidence>
<reference evidence="4 5" key="1">
    <citation type="submission" date="2018-06" db="EMBL/GenBank/DDBJ databases">
        <authorList>
            <consortium name="Pathogen Informatics"/>
            <person name="Doyle S."/>
        </authorList>
    </citation>
    <scope>NUCLEOTIDE SEQUENCE [LARGE SCALE GENOMIC DNA]</scope>
    <source>
        <strain evidence="3 4">NCTC10702</strain>
        <strain evidence="2 5">NCTC5664</strain>
    </source>
</reference>
<sequence length="203" mass="23332">MTHRALLVVDYSYDFIADDGLLTCGKPGQNIEDFIVSRINDFNYYQDHIFFLMDLHYLHDIHHPESKLFPPHNIVDTSGRELYGKVGKLYETIKAQPNVHFIDKTRYDSFFGTPLDSLLRERSINQVEIVGVCTDICVLHTAISAYNLGYKISVPAEGVASFNQKGHEWALAHFKKLIRCRGRTTRLNRAKIIIKNTIYKGDI</sequence>
<dbReference type="Proteomes" id="UP000254116">
    <property type="component" value="Unassembled WGS sequence"/>
</dbReference>
<evidence type="ECO:0000259" key="1">
    <source>
        <dbReference type="Pfam" id="PF00857"/>
    </source>
</evidence>
<feature type="domain" description="Isochorismatase-like" evidence="1">
    <location>
        <begin position="5"/>
        <end position="176"/>
    </location>
</feature>
<protein>
    <submittedName>
        <fullName evidence="2">Nicotinamidase</fullName>
        <ecNumber evidence="2">3.5.1.-</ecNumber>
        <ecNumber evidence="2">3.5.1.19</ecNumber>
    </submittedName>
</protein>
<dbReference type="InterPro" id="IPR036380">
    <property type="entry name" value="Isochorismatase-like_sf"/>
</dbReference>
<name>A0A380DUX4_STAAU</name>
<dbReference type="Proteomes" id="UP000254502">
    <property type="component" value="Unassembled WGS sequence"/>
</dbReference>
<dbReference type="EMBL" id="UHAQ01000002">
    <property type="protein sequence ID" value="SUK51351.1"/>
    <property type="molecule type" value="Genomic_DNA"/>
</dbReference>
<dbReference type="Gene3D" id="3.40.50.850">
    <property type="entry name" value="Isochorismatase-like"/>
    <property type="match status" value="1"/>
</dbReference>